<dbReference type="EMBL" id="CP093343">
    <property type="protein sequence ID" value="WOG85102.1"/>
    <property type="molecule type" value="Genomic_DNA"/>
</dbReference>
<gene>
    <name evidence="3" type="ORF">DCAR_0104289</name>
</gene>
<name>A0AAF0W8A2_DAUCS</name>
<proteinExistence type="predicted"/>
<dbReference type="AlphaFoldDB" id="A0AAF0W8A2"/>
<reference evidence="3" key="1">
    <citation type="journal article" date="2016" name="Nat. Genet.">
        <title>A high-quality carrot genome assembly provides new insights into carotenoid accumulation and asterid genome evolution.</title>
        <authorList>
            <person name="Iorizzo M."/>
            <person name="Ellison S."/>
            <person name="Senalik D."/>
            <person name="Zeng P."/>
            <person name="Satapoomin P."/>
            <person name="Huang J."/>
            <person name="Bowman M."/>
            <person name="Iovene M."/>
            <person name="Sanseverino W."/>
            <person name="Cavagnaro P."/>
            <person name="Yildiz M."/>
            <person name="Macko-Podgorni A."/>
            <person name="Moranska E."/>
            <person name="Grzebelus E."/>
            <person name="Grzebelus D."/>
            <person name="Ashrafi H."/>
            <person name="Zheng Z."/>
            <person name="Cheng S."/>
            <person name="Spooner D."/>
            <person name="Van Deynze A."/>
            <person name="Simon P."/>
        </authorList>
    </citation>
    <scope>NUCLEOTIDE SEQUENCE</scope>
    <source>
        <tissue evidence="3">Leaf</tissue>
    </source>
</reference>
<sequence length="68" mass="7498">MNKLRFQVCLLLFLIIFSGSEARPLSPPTPKKNLSAPFEAIFKTAIEASKTVRNPQRSAPGGPDPQHH</sequence>
<accession>A0AAF0W8A2</accession>
<reference evidence="3" key="2">
    <citation type="submission" date="2022-03" db="EMBL/GenBank/DDBJ databases">
        <title>Draft title - Genomic analysis of global carrot germplasm unveils the trajectory of domestication and the origin of high carotenoid orange carrot.</title>
        <authorList>
            <person name="Iorizzo M."/>
            <person name="Ellison S."/>
            <person name="Senalik D."/>
            <person name="Macko-Podgorni A."/>
            <person name="Grzebelus D."/>
            <person name="Bostan H."/>
            <person name="Rolling W."/>
            <person name="Curaba J."/>
            <person name="Simon P."/>
        </authorList>
    </citation>
    <scope>NUCLEOTIDE SEQUENCE</scope>
    <source>
        <tissue evidence="3">Leaf</tissue>
    </source>
</reference>
<evidence type="ECO:0008006" key="5">
    <source>
        <dbReference type="Google" id="ProtNLM"/>
    </source>
</evidence>
<evidence type="ECO:0000313" key="3">
    <source>
        <dbReference type="EMBL" id="WOG85102.1"/>
    </source>
</evidence>
<feature type="chain" id="PRO_5042055885" description="CLAVATA3/ESR (CLE)-related protein" evidence="2">
    <location>
        <begin position="23"/>
        <end position="68"/>
    </location>
</feature>
<organism evidence="3 4">
    <name type="scientific">Daucus carota subsp. sativus</name>
    <name type="common">Carrot</name>
    <dbReference type="NCBI Taxonomy" id="79200"/>
    <lineage>
        <taxon>Eukaryota</taxon>
        <taxon>Viridiplantae</taxon>
        <taxon>Streptophyta</taxon>
        <taxon>Embryophyta</taxon>
        <taxon>Tracheophyta</taxon>
        <taxon>Spermatophyta</taxon>
        <taxon>Magnoliopsida</taxon>
        <taxon>eudicotyledons</taxon>
        <taxon>Gunneridae</taxon>
        <taxon>Pentapetalae</taxon>
        <taxon>asterids</taxon>
        <taxon>campanulids</taxon>
        <taxon>Apiales</taxon>
        <taxon>Apiaceae</taxon>
        <taxon>Apioideae</taxon>
        <taxon>Scandiceae</taxon>
        <taxon>Daucinae</taxon>
        <taxon>Daucus</taxon>
        <taxon>Daucus sect. Daucus</taxon>
    </lineage>
</organism>
<dbReference type="Proteomes" id="UP000077755">
    <property type="component" value="Chromosome 1"/>
</dbReference>
<evidence type="ECO:0000256" key="1">
    <source>
        <dbReference type="SAM" id="MobiDB-lite"/>
    </source>
</evidence>
<evidence type="ECO:0000256" key="2">
    <source>
        <dbReference type="SAM" id="SignalP"/>
    </source>
</evidence>
<evidence type="ECO:0000313" key="4">
    <source>
        <dbReference type="Proteomes" id="UP000077755"/>
    </source>
</evidence>
<feature type="region of interest" description="Disordered" evidence="1">
    <location>
        <begin position="49"/>
        <end position="68"/>
    </location>
</feature>
<feature type="signal peptide" evidence="2">
    <location>
        <begin position="1"/>
        <end position="22"/>
    </location>
</feature>
<keyword evidence="4" id="KW-1185">Reference proteome</keyword>
<protein>
    <recommendedName>
        <fullName evidence="5">CLAVATA3/ESR (CLE)-related protein</fullName>
    </recommendedName>
</protein>
<keyword evidence="2" id="KW-0732">Signal</keyword>